<dbReference type="RefSeq" id="WP_369244341.1">
    <property type="nucleotide sequence ID" value="NZ_CP163443.1"/>
</dbReference>
<sequence length="142" mass="14710">MPVEVFQEPDGVVSSGKDPGLGLGGVLAQGDWSAVAAPPALIDQLVQQVRAGAGDLFQCRADRLGDQLQTGQVTHRGQDMGGVGALSGALVHQAGLLETGQREVEEAVSTVAFGETVAEIGQHAEWKIPQITGMLTRSLARA</sequence>
<name>A0AB39R868_9ACTN</name>
<evidence type="ECO:0000313" key="1">
    <source>
        <dbReference type="EMBL" id="XDQ50995.1"/>
    </source>
</evidence>
<reference evidence="1" key="1">
    <citation type="submission" date="2024-07" db="EMBL/GenBank/DDBJ databases">
        <authorList>
            <person name="Yu S.T."/>
        </authorList>
    </citation>
    <scope>NUCLEOTIDE SEQUENCE</scope>
    <source>
        <strain evidence="1">R41</strain>
    </source>
</reference>
<organism evidence="1">
    <name type="scientific">Streptomyces sp. R41</name>
    <dbReference type="NCBI Taxonomy" id="3238632"/>
    <lineage>
        <taxon>Bacteria</taxon>
        <taxon>Bacillati</taxon>
        <taxon>Actinomycetota</taxon>
        <taxon>Actinomycetes</taxon>
        <taxon>Kitasatosporales</taxon>
        <taxon>Streptomycetaceae</taxon>
        <taxon>Streptomyces</taxon>
    </lineage>
</organism>
<dbReference type="AlphaFoldDB" id="A0AB39R868"/>
<gene>
    <name evidence="1" type="ORF">AB5J53_04475</name>
</gene>
<protein>
    <submittedName>
        <fullName evidence="1">Uncharacterized protein</fullName>
    </submittedName>
</protein>
<proteinExistence type="predicted"/>
<accession>A0AB39R868</accession>
<dbReference type="EMBL" id="CP163443">
    <property type="protein sequence ID" value="XDQ50995.1"/>
    <property type="molecule type" value="Genomic_DNA"/>
</dbReference>